<dbReference type="Proteomes" id="UP000554144">
    <property type="component" value="Unassembled WGS sequence"/>
</dbReference>
<gene>
    <name evidence="7" type="ORF">H0A62_06030</name>
</gene>
<feature type="domain" description="HTH tetR-type" evidence="6">
    <location>
        <begin position="19"/>
        <end position="79"/>
    </location>
</feature>
<dbReference type="Gene3D" id="1.10.10.60">
    <property type="entry name" value="Homeodomain-like"/>
    <property type="match status" value="1"/>
</dbReference>
<comment type="caution">
    <text evidence="7">The sequence shown here is derived from an EMBL/GenBank/DDBJ whole genome shotgun (WGS) entry which is preliminary data.</text>
</comment>
<keyword evidence="1" id="KW-0805">Transcription regulation</keyword>
<dbReference type="Pfam" id="PF00440">
    <property type="entry name" value="TetR_N"/>
    <property type="match status" value="1"/>
</dbReference>
<dbReference type="EMBL" id="JACCEV010000001">
    <property type="protein sequence ID" value="NYT85156.1"/>
    <property type="molecule type" value="Genomic_DNA"/>
</dbReference>
<evidence type="ECO:0000256" key="4">
    <source>
        <dbReference type="PROSITE-ProRule" id="PRU00335"/>
    </source>
</evidence>
<dbReference type="InterPro" id="IPR009057">
    <property type="entry name" value="Homeodomain-like_sf"/>
</dbReference>
<dbReference type="GO" id="GO:0003700">
    <property type="term" value="F:DNA-binding transcription factor activity"/>
    <property type="evidence" value="ECO:0007669"/>
    <property type="project" value="TreeGrafter"/>
</dbReference>
<dbReference type="SUPFAM" id="SSF48498">
    <property type="entry name" value="Tetracyclin repressor-like, C-terminal domain"/>
    <property type="match status" value="1"/>
</dbReference>
<dbReference type="RefSeq" id="WP_130037285.1">
    <property type="nucleotide sequence ID" value="NZ_JACCEV010000001.1"/>
</dbReference>
<feature type="DNA-binding region" description="H-T-H motif" evidence="4">
    <location>
        <begin position="42"/>
        <end position="61"/>
    </location>
</feature>
<keyword evidence="3" id="KW-0804">Transcription</keyword>
<sequence length="200" mass="22199">MPTSTPIITKNPRGRPRSKEAEDAVLNATYRLLSEKGLHLTTIEAIAQESKVSKATIYRWWPNRAAIIMSAFLKASRNSIPYPDDFSEDDVVKRLSSMGREFLGPIGKMMAALIAEGLSDPVFAEEFRAGYINARREDGINIVNAAIAKGLIKKADPHTVLDVIYAPLYYRLMVGHQPLSDKFVKEYLSLAMTGILSNKA</sequence>
<name>A0A853GWM8_9BURK</name>
<dbReference type="InterPro" id="IPR050109">
    <property type="entry name" value="HTH-type_TetR-like_transc_reg"/>
</dbReference>
<accession>A0A853GWM8</accession>
<organism evidence="7 8">
    <name type="scientific">Pollutimonas harenae</name>
    <dbReference type="NCBI Taxonomy" id="657015"/>
    <lineage>
        <taxon>Bacteria</taxon>
        <taxon>Pseudomonadati</taxon>
        <taxon>Pseudomonadota</taxon>
        <taxon>Betaproteobacteria</taxon>
        <taxon>Burkholderiales</taxon>
        <taxon>Alcaligenaceae</taxon>
        <taxon>Pollutimonas</taxon>
    </lineage>
</organism>
<protein>
    <submittedName>
        <fullName evidence="7">TetR/AcrR family transcriptional regulator</fullName>
    </submittedName>
</protein>
<dbReference type="AlphaFoldDB" id="A0A853GWM8"/>
<evidence type="ECO:0000256" key="2">
    <source>
        <dbReference type="ARBA" id="ARBA00023125"/>
    </source>
</evidence>
<feature type="region of interest" description="Disordered" evidence="5">
    <location>
        <begin position="1"/>
        <end position="20"/>
    </location>
</feature>
<dbReference type="PANTHER" id="PTHR30055">
    <property type="entry name" value="HTH-TYPE TRANSCRIPTIONAL REGULATOR RUTR"/>
    <property type="match status" value="1"/>
</dbReference>
<evidence type="ECO:0000256" key="3">
    <source>
        <dbReference type="ARBA" id="ARBA00023163"/>
    </source>
</evidence>
<dbReference type="OrthoDB" id="9796019at2"/>
<evidence type="ECO:0000256" key="5">
    <source>
        <dbReference type="SAM" id="MobiDB-lite"/>
    </source>
</evidence>
<evidence type="ECO:0000313" key="8">
    <source>
        <dbReference type="Proteomes" id="UP000554144"/>
    </source>
</evidence>
<dbReference type="Pfam" id="PF16859">
    <property type="entry name" value="TetR_C_11"/>
    <property type="match status" value="1"/>
</dbReference>
<dbReference type="InterPro" id="IPR011075">
    <property type="entry name" value="TetR_C"/>
</dbReference>
<dbReference type="Gene3D" id="1.10.357.10">
    <property type="entry name" value="Tetracycline Repressor, domain 2"/>
    <property type="match status" value="1"/>
</dbReference>
<proteinExistence type="predicted"/>
<dbReference type="InterPro" id="IPR001647">
    <property type="entry name" value="HTH_TetR"/>
</dbReference>
<dbReference type="PANTHER" id="PTHR30055:SF148">
    <property type="entry name" value="TETR-FAMILY TRANSCRIPTIONAL REGULATOR"/>
    <property type="match status" value="1"/>
</dbReference>
<evidence type="ECO:0000313" key="7">
    <source>
        <dbReference type="EMBL" id="NYT85156.1"/>
    </source>
</evidence>
<dbReference type="PROSITE" id="PS50977">
    <property type="entry name" value="HTH_TETR_2"/>
    <property type="match status" value="1"/>
</dbReference>
<evidence type="ECO:0000256" key="1">
    <source>
        <dbReference type="ARBA" id="ARBA00023015"/>
    </source>
</evidence>
<dbReference type="PRINTS" id="PR00455">
    <property type="entry name" value="HTHTETR"/>
</dbReference>
<dbReference type="GO" id="GO:0000976">
    <property type="term" value="F:transcription cis-regulatory region binding"/>
    <property type="evidence" value="ECO:0007669"/>
    <property type="project" value="TreeGrafter"/>
</dbReference>
<keyword evidence="2 4" id="KW-0238">DNA-binding</keyword>
<keyword evidence="8" id="KW-1185">Reference proteome</keyword>
<reference evidence="7 8" key="1">
    <citation type="submission" date="2020-07" db="EMBL/GenBank/DDBJ databases">
        <title>Taxonomic revisions and descriptions of new bacterial species based on genomic comparisons in the high-G+C-content subgroup of the family Alcaligenaceae.</title>
        <authorList>
            <person name="Szabo A."/>
            <person name="Felfoldi T."/>
        </authorList>
    </citation>
    <scope>NUCLEOTIDE SEQUENCE [LARGE SCALE GENOMIC DNA]</scope>
    <source>
        <strain evidence="7 8">DSM 25667</strain>
    </source>
</reference>
<dbReference type="SUPFAM" id="SSF46689">
    <property type="entry name" value="Homeodomain-like"/>
    <property type="match status" value="1"/>
</dbReference>
<evidence type="ECO:0000259" key="6">
    <source>
        <dbReference type="PROSITE" id="PS50977"/>
    </source>
</evidence>
<dbReference type="InterPro" id="IPR036271">
    <property type="entry name" value="Tet_transcr_reg_TetR-rel_C_sf"/>
</dbReference>